<dbReference type="EMBL" id="JASJOS010000004">
    <property type="protein sequence ID" value="MDJ1481041.1"/>
    <property type="molecule type" value="Genomic_DNA"/>
</dbReference>
<evidence type="ECO:0000256" key="3">
    <source>
        <dbReference type="ARBA" id="ARBA00023004"/>
    </source>
</evidence>
<evidence type="ECO:0000256" key="2">
    <source>
        <dbReference type="ARBA" id="ARBA00022723"/>
    </source>
</evidence>
<evidence type="ECO:0000256" key="4">
    <source>
        <dbReference type="PROSITE-ProRule" id="PRU00433"/>
    </source>
</evidence>
<reference evidence="7" key="1">
    <citation type="submission" date="2023-05" db="EMBL/GenBank/DDBJ databases">
        <authorList>
            <person name="Zhang X."/>
        </authorList>
    </citation>
    <scope>NUCLEOTIDE SEQUENCE</scope>
    <source>
        <strain evidence="7">YF14B1</strain>
    </source>
</reference>
<dbReference type="Pfam" id="PF23500">
    <property type="entry name" value="DUF7133"/>
    <property type="match status" value="1"/>
</dbReference>
<dbReference type="Proteomes" id="UP001241110">
    <property type="component" value="Unassembled WGS sequence"/>
</dbReference>
<dbReference type="GO" id="GO:0020037">
    <property type="term" value="F:heme binding"/>
    <property type="evidence" value="ECO:0007669"/>
    <property type="project" value="InterPro"/>
</dbReference>
<dbReference type="Pfam" id="PF00034">
    <property type="entry name" value="Cytochrom_C"/>
    <property type="match status" value="1"/>
</dbReference>
<dbReference type="SUPFAM" id="SSF46626">
    <property type="entry name" value="Cytochrome c"/>
    <property type="match status" value="1"/>
</dbReference>
<keyword evidence="1 4" id="KW-0349">Heme</keyword>
<dbReference type="InterPro" id="IPR036909">
    <property type="entry name" value="Cyt_c-like_dom_sf"/>
</dbReference>
<dbReference type="InterPro" id="IPR055557">
    <property type="entry name" value="DUF7133"/>
</dbReference>
<dbReference type="Gene3D" id="1.25.10.10">
    <property type="entry name" value="Leucine-rich Repeat Variant"/>
    <property type="match status" value="1"/>
</dbReference>
<dbReference type="InterPro" id="IPR011041">
    <property type="entry name" value="Quinoprot_gluc/sorb_DH_b-prop"/>
</dbReference>
<gene>
    <name evidence="7" type="ORF">QNI16_11150</name>
</gene>
<keyword evidence="3 4" id="KW-0408">Iron</keyword>
<dbReference type="PROSITE" id="PS51007">
    <property type="entry name" value="CYTC"/>
    <property type="match status" value="1"/>
</dbReference>
<protein>
    <submittedName>
        <fullName evidence="7">C-type cytochrome</fullName>
    </submittedName>
</protein>
<keyword evidence="2 4" id="KW-0479">Metal-binding</keyword>
<dbReference type="GO" id="GO:0009055">
    <property type="term" value="F:electron transfer activity"/>
    <property type="evidence" value="ECO:0007669"/>
    <property type="project" value="InterPro"/>
</dbReference>
<name>A0AAE3QLU3_9BACT</name>
<dbReference type="SUPFAM" id="SSF48371">
    <property type="entry name" value="ARM repeat"/>
    <property type="match status" value="1"/>
</dbReference>
<feature type="region of interest" description="Disordered" evidence="5">
    <location>
        <begin position="32"/>
        <end position="53"/>
    </location>
</feature>
<evidence type="ECO:0000313" key="8">
    <source>
        <dbReference type="Proteomes" id="UP001241110"/>
    </source>
</evidence>
<sequence>MNAKQWPVTLLITLPFLFFTCNRNVTPSMQVQEQEEQGFDTPYTIKSDPSPLPLTPEQTLASFRLPKGYHMELVASEPMITEPVAIAWDGNERMYVAQMETYMQTVDTTGEHEPHSRIMLLEDTNNDGRMDKSSVFIDKLMLPRMILCVGSELLVNETDTYDIYAYKDTNGDGVADQKRRVYHINKRAPGNLEHQRSGLDWNLDNWIYVTVDPVRFRYKNGMLEADTLASGSNGQWGLTHDNFGRLFFSRAGGENAGSGFQINPVYGQLEFRDAYIDSTFGAVWPIIKTPDIQGGLKRIRPDTTLNHFTAGNGQSIFRGDRLPKTLVGDYLINEPVARIIRRAKVINKAGKTTLENAYDKQEFIASTDMNFRPVNTYTGPDGCLYIVDMYRGIIQEGTWTAKGSYLRPQIQRLGLDKNIQRGRIYRLVYDGLSRGPKPKMLSEPGSKLVTYLDHPNGWWRDNAQKELVVRQDKSVIPVLKQIIKGETTALGHKPSALGRLHALWTLEGLEALDKDIILTAMKDDDEQVRRAAVWVSEPWLVANDADMLTQLKSMKDDTSYDVRVQLLLSLHKSQSPKAKELVNEVLEANTANEMLKNTQLAIERNDDVKKYGIKLGSLNETNRKMIMEGAMIFQSLCSTCHGPEGQGLPSQVAPPLAGFSQRLMTNKDAMIKILLHGLTGPIEDKTYPDMMPPMGANEDEWIASVLSYVRYDLGRPNRGGVSPEELSRILVKPEDVKNMRQHTAGRDKAWTWAELTPASKSPN</sequence>
<dbReference type="AlphaFoldDB" id="A0AAE3QLU3"/>
<feature type="domain" description="Cytochrome c" evidence="6">
    <location>
        <begin position="624"/>
        <end position="713"/>
    </location>
</feature>
<organism evidence="7 8">
    <name type="scientific">Xanthocytophaga flava</name>
    <dbReference type="NCBI Taxonomy" id="3048013"/>
    <lineage>
        <taxon>Bacteria</taxon>
        <taxon>Pseudomonadati</taxon>
        <taxon>Bacteroidota</taxon>
        <taxon>Cytophagia</taxon>
        <taxon>Cytophagales</taxon>
        <taxon>Rhodocytophagaceae</taxon>
        <taxon>Xanthocytophaga</taxon>
    </lineage>
</organism>
<dbReference type="PANTHER" id="PTHR33546:SF1">
    <property type="entry name" value="LARGE, MULTIFUNCTIONAL SECRETED PROTEIN"/>
    <property type="match status" value="1"/>
</dbReference>
<dbReference type="InterPro" id="IPR016024">
    <property type="entry name" value="ARM-type_fold"/>
</dbReference>
<dbReference type="PANTHER" id="PTHR33546">
    <property type="entry name" value="LARGE, MULTIFUNCTIONAL SECRETED PROTEIN-RELATED"/>
    <property type="match status" value="1"/>
</dbReference>
<evidence type="ECO:0000256" key="5">
    <source>
        <dbReference type="SAM" id="MobiDB-lite"/>
    </source>
</evidence>
<evidence type="ECO:0000313" key="7">
    <source>
        <dbReference type="EMBL" id="MDJ1481041.1"/>
    </source>
</evidence>
<dbReference type="RefSeq" id="WP_313978322.1">
    <property type="nucleotide sequence ID" value="NZ_JASJOS010000004.1"/>
</dbReference>
<accession>A0AAE3QLU3</accession>
<comment type="caution">
    <text evidence="7">The sequence shown here is derived from an EMBL/GenBank/DDBJ whole genome shotgun (WGS) entry which is preliminary data.</text>
</comment>
<dbReference type="GO" id="GO:0046872">
    <property type="term" value="F:metal ion binding"/>
    <property type="evidence" value="ECO:0007669"/>
    <property type="project" value="UniProtKB-KW"/>
</dbReference>
<proteinExistence type="predicted"/>
<dbReference type="SUPFAM" id="SSF50952">
    <property type="entry name" value="Soluble quinoprotein glucose dehydrogenase"/>
    <property type="match status" value="1"/>
</dbReference>
<dbReference type="InterPro" id="IPR011989">
    <property type="entry name" value="ARM-like"/>
</dbReference>
<dbReference type="Gene3D" id="1.10.760.10">
    <property type="entry name" value="Cytochrome c-like domain"/>
    <property type="match status" value="1"/>
</dbReference>
<evidence type="ECO:0000256" key="1">
    <source>
        <dbReference type="ARBA" id="ARBA00022617"/>
    </source>
</evidence>
<evidence type="ECO:0000259" key="6">
    <source>
        <dbReference type="PROSITE" id="PS51007"/>
    </source>
</evidence>
<dbReference type="InterPro" id="IPR009056">
    <property type="entry name" value="Cyt_c-like_dom"/>
</dbReference>